<organism evidence="3 4">
    <name type="scientific">Saccharopolyspora thermophila</name>
    <dbReference type="NCBI Taxonomy" id="89367"/>
    <lineage>
        <taxon>Bacteria</taxon>
        <taxon>Bacillati</taxon>
        <taxon>Actinomycetota</taxon>
        <taxon>Actinomycetes</taxon>
        <taxon>Pseudonocardiales</taxon>
        <taxon>Pseudonocardiaceae</taxon>
        <taxon>Saccharopolyspora</taxon>
    </lineage>
</organism>
<dbReference type="EMBL" id="BAAAHC010000009">
    <property type="protein sequence ID" value="GAA0523373.1"/>
    <property type="molecule type" value="Genomic_DNA"/>
</dbReference>
<comment type="caution">
    <text evidence="3">The sequence shown here is derived from an EMBL/GenBank/DDBJ whole genome shotgun (WGS) entry which is preliminary data.</text>
</comment>
<protein>
    <submittedName>
        <fullName evidence="3">Uncharacterized protein</fullName>
    </submittedName>
</protein>
<evidence type="ECO:0000313" key="5">
    <source>
        <dbReference type="Proteomes" id="UP001500220"/>
    </source>
</evidence>
<evidence type="ECO:0000313" key="3">
    <source>
        <dbReference type="EMBL" id="GGI98321.1"/>
    </source>
</evidence>
<reference evidence="2 5" key="2">
    <citation type="journal article" date="2019" name="Int. J. Syst. Evol. Microbiol.">
        <title>The Global Catalogue of Microorganisms (GCM) 10K type strain sequencing project: providing services to taxonomists for standard genome sequencing and annotation.</title>
        <authorList>
            <consortium name="The Broad Institute Genomics Platform"/>
            <consortium name="The Broad Institute Genome Sequencing Center for Infectious Disease"/>
            <person name="Wu L."/>
            <person name="Ma J."/>
        </authorList>
    </citation>
    <scope>NUCLEOTIDE SEQUENCE [LARGE SCALE GENOMIC DNA]</scope>
    <source>
        <strain evidence="2 5">JCM 10664</strain>
    </source>
</reference>
<keyword evidence="1" id="KW-1133">Transmembrane helix</keyword>
<sequence length="145" mass="15684">MVTRPRRRSLLPGCLLVLLSAFFGLVGVALIVVGSLSGSAVDDEPYRWTDGDLVLDFPRHATCTVVPEAGPRRVVEPVRRREQIEVARWFSGPAEVTCDWPVTVWQGGGASFRSFVSSSAFEYGLATLVVLPLLGSAAVLVRRGS</sequence>
<evidence type="ECO:0000256" key="1">
    <source>
        <dbReference type="SAM" id="Phobius"/>
    </source>
</evidence>
<evidence type="ECO:0000313" key="4">
    <source>
        <dbReference type="Proteomes" id="UP000597989"/>
    </source>
</evidence>
<keyword evidence="5" id="KW-1185">Reference proteome</keyword>
<reference evidence="3 4" key="1">
    <citation type="journal article" date="2014" name="Int. J. Syst. Evol. Microbiol.">
        <title>Complete genome sequence of Corynebacterium casei LMG S-19264T (=DSM 44701T), isolated from a smear-ripened cheese.</title>
        <authorList>
            <consortium name="US DOE Joint Genome Institute (JGI-PGF)"/>
            <person name="Walter F."/>
            <person name="Albersmeier A."/>
            <person name="Kalinowski J."/>
            <person name="Ruckert C."/>
        </authorList>
    </citation>
    <scope>NUCLEOTIDE SEQUENCE [LARGE SCALE GENOMIC DNA]</scope>
    <source>
        <strain evidence="3 4">CGMCC 4.7206</strain>
    </source>
</reference>
<keyword evidence="1" id="KW-0472">Membrane</keyword>
<dbReference type="EMBL" id="BMMT01000015">
    <property type="protein sequence ID" value="GGI98321.1"/>
    <property type="molecule type" value="Genomic_DNA"/>
</dbReference>
<dbReference type="Proteomes" id="UP001500220">
    <property type="component" value="Unassembled WGS sequence"/>
</dbReference>
<proteinExistence type="predicted"/>
<reference evidence="3" key="3">
    <citation type="submission" date="2020-09" db="EMBL/GenBank/DDBJ databases">
        <authorList>
            <person name="Sun Q."/>
            <person name="Zhou Y."/>
        </authorList>
    </citation>
    <scope>NUCLEOTIDE SEQUENCE</scope>
    <source>
        <strain evidence="3">CGMCC 4.7206</strain>
    </source>
</reference>
<gene>
    <name evidence="2" type="ORF">GCM10009545_27000</name>
    <name evidence="3" type="ORF">GCM10011581_39290</name>
</gene>
<feature type="transmembrane region" description="Helical" evidence="1">
    <location>
        <begin position="12"/>
        <end position="36"/>
    </location>
</feature>
<reference evidence="2" key="4">
    <citation type="submission" date="2023-12" db="EMBL/GenBank/DDBJ databases">
        <authorList>
            <person name="Sun Q."/>
            <person name="Inoue M."/>
        </authorList>
    </citation>
    <scope>NUCLEOTIDE SEQUENCE</scope>
    <source>
        <strain evidence="2">JCM 10664</strain>
    </source>
</reference>
<accession>A0A917K459</accession>
<name>A0A917K459_9PSEU</name>
<evidence type="ECO:0000313" key="2">
    <source>
        <dbReference type="EMBL" id="GAA0523373.1"/>
    </source>
</evidence>
<feature type="transmembrane region" description="Helical" evidence="1">
    <location>
        <begin position="123"/>
        <end position="141"/>
    </location>
</feature>
<keyword evidence="1" id="KW-0812">Transmembrane</keyword>
<dbReference type="AlphaFoldDB" id="A0A917K459"/>
<dbReference type="Proteomes" id="UP000597989">
    <property type="component" value="Unassembled WGS sequence"/>
</dbReference>